<proteinExistence type="predicted"/>
<evidence type="ECO:0000313" key="2">
    <source>
        <dbReference type="Proteomes" id="UP001062846"/>
    </source>
</evidence>
<evidence type="ECO:0000313" key="1">
    <source>
        <dbReference type="EMBL" id="KAI8547919.1"/>
    </source>
</evidence>
<reference evidence="1" key="1">
    <citation type="submission" date="2022-02" db="EMBL/GenBank/DDBJ databases">
        <title>Plant Genome Project.</title>
        <authorList>
            <person name="Zhang R.-G."/>
        </authorList>
    </citation>
    <scope>NUCLEOTIDE SEQUENCE</scope>
    <source>
        <strain evidence="1">AT1</strain>
    </source>
</reference>
<protein>
    <submittedName>
        <fullName evidence="1">Uncharacterized protein</fullName>
    </submittedName>
</protein>
<accession>A0ACC0N481</accession>
<dbReference type="EMBL" id="CM046394">
    <property type="protein sequence ID" value="KAI8547919.1"/>
    <property type="molecule type" value="Genomic_DNA"/>
</dbReference>
<dbReference type="Proteomes" id="UP001062846">
    <property type="component" value="Chromosome 7"/>
</dbReference>
<organism evidence="1 2">
    <name type="scientific">Rhododendron molle</name>
    <name type="common">Chinese azalea</name>
    <name type="synonym">Azalea mollis</name>
    <dbReference type="NCBI Taxonomy" id="49168"/>
    <lineage>
        <taxon>Eukaryota</taxon>
        <taxon>Viridiplantae</taxon>
        <taxon>Streptophyta</taxon>
        <taxon>Embryophyta</taxon>
        <taxon>Tracheophyta</taxon>
        <taxon>Spermatophyta</taxon>
        <taxon>Magnoliopsida</taxon>
        <taxon>eudicotyledons</taxon>
        <taxon>Gunneridae</taxon>
        <taxon>Pentapetalae</taxon>
        <taxon>asterids</taxon>
        <taxon>Ericales</taxon>
        <taxon>Ericaceae</taxon>
        <taxon>Ericoideae</taxon>
        <taxon>Rhodoreae</taxon>
        <taxon>Rhododendron</taxon>
    </lineage>
</organism>
<keyword evidence="2" id="KW-1185">Reference proteome</keyword>
<comment type="caution">
    <text evidence="1">The sequence shown here is derived from an EMBL/GenBank/DDBJ whole genome shotgun (WGS) entry which is preliminary data.</text>
</comment>
<sequence>MAPNFHFNIHHIIILALTLFVIHLPSNEAEITSIRVSSDSRPTIILTEFCFSKSGHVSLAVSNVSVTTTSMAPTNNSRFSFILVGIDVLVYYEAIYPREDGKICIAEDDGIRPGALGTISRFDELSHESSLNSTLPVPTSEKYGIYFSNCQPSSSVSMHVVIETYNLNNDTTKDYLGMGETEKPKVFLRFALFYVPFLGFWLLACYINRVYVRKIHWMMAVLLLSKALNLLCAAEDKHYTQVTGTSHGWDVMFYTSYFIRAFLFLTVIMLIGSGWSYIKPYLRAKQKMLLAVGISLQIFANVSYIYINESGPSVKNYWHWTSAFYVLDAFGFLVVMVPIVKSIRYLKESAKADGTAATTLARMTTLKNFIFCVLAYWYATRTMKYTIGYDDCHPGSEVDSWVETFTIIFYIVMFSLFRPTEENEYLVVQDEEVALATIRTGFGNF</sequence>
<gene>
    <name evidence="1" type="ORF">RHMOL_Rhmol07G0232600</name>
</gene>
<name>A0ACC0N481_RHOML</name>